<keyword evidence="2" id="KW-0812">Transmembrane</keyword>
<sequence length="246" mass="26819">MIARSHSGHDAEAGFSLIEAVAAMALMGVILSFLALIIGQWLPAWRRAYDRVQLSETQLIAFDRIAADIGAAEFVMSDRRSRAVLFEGTEREVTFVRTPIGPTADPGLELVRIGETEDLRGPAVTRARVAFVPGTAEVDPASAAVVLLRLPYRLRFAFAGRDQIWRNHWHGADSLPAAVRVTVHDTRGHRQPIARIVPVRTELTIEDVCSEKSCEADNALNRTASSSHPDGEPPTLEQVNGGARSP</sequence>
<name>A0A176Y9G0_9BRAD</name>
<evidence type="ECO:0000313" key="4">
    <source>
        <dbReference type="Proteomes" id="UP000076959"/>
    </source>
</evidence>
<gene>
    <name evidence="3" type="ORF">AYJ54_34895</name>
</gene>
<reference evidence="3 4" key="1">
    <citation type="submission" date="2016-03" db="EMBL/GenBank/DDBJ databases">
        <title>Draft Genome Sequence of the Strain BR 10245 (Bradyrhizobium sp.) isolated from nodules of Centrolobium paraense.</title>
        <authorList>
            <person name="Simoes-Araujo J.L.Sr."/>
            <person name="Barauna A.C."/>
            <person name="Silva K."/>
            <person name="Zilli J.E."/>
        </authorList>
    </citation>
    <scope>NUCLEOTIDE SEQUENCE [LARGE SCALE GENOMIC DNA]</scope>
    <source>
        <strain evidence="3 4">BR 10245</strain>
    </source>
</reference>
<evidence type="ECO:0008006" key="5">
    <source>
        <dbReference type="Google" id="ProtNLM"/>
    </source>
</evidence>
<dbReference type="RefSeq" id="WP_063708757.1">
    <property type="nucleotide sequence ID" value="NZ_LUUB01000124.1"/>
</dbReference>
<dbReference type="EMBL" id="LUUB01000124">
    <property type="protein sequence ID" value="OAE97714.1"/>
    <property type="molecule type" value="Genomic_DNA"/>
</dbReference>
<dbReference type="STRING" id="1505087.AYJ54_34895"/>
<protein>
    <recommendedName>
        <fullName evidence="5">General secretion pathway protein GspJ</fullName>
    </recommendedName>
</protein>
<proteinExistence type="predicted"/>
<dbReference type="OrthoDB" id="7958789at2"/>
<organism evidence="3 4">
    <name type="scientific">Bradyrhizobium centrolobii</name>
    <dbReference type="NCBI Taxonomy" id="1505087"/>
    <lineage>
        <taxon>Bacteria</taxon>
        <taxon>Pseudomonadati</taxon>
        <taxon>Pseudomonadota</taxon>
        <taxon>Alphaproteobacteria</taxon>
        <taxon>Hyphomicrobiales</taxon>
        <taxon>Nitrobacteraceae</taxon>
        <taxon>Bradyrhizobium</taxon>
    </lineage>
</organism>
<dbReference type="PROSITE" id="PS00409">
    <property type="entry name" value="PROKAR_NTER_METHYL"/>
    <property type="match status" value="1"/>
</dbReference>
<keyword evidence="4" id="KW-1185">Reference proteome</keyword>
<evidence type="ECO:0000313" key="3">
    <source>
        <dbReference type="EMBL" id="OAE97714.1"/>
    </source>
</evidence>
<feature type="transmembrane region" description="Helical" evidence="2">
    <location>
        <begin position="20"/>
        <end position="42"/>
    </location>
</feature>
<comment type="caution">
    <text evidence="3">The sequence shown here is derived from an EMBL/GenBank/DDBJ whole genome shotgun (WGS) entry which is preliminary data.</text>
</comment>
<keyword evidence="2" id="KW-1133">Transmembrane helix</keyword>
<feature type="region of interest" description="Disordered" evidence="1">
    <location>
        <begin position="220"/>
        <end position="246"/>
    </location>
</feature>
<evidence type="ECO:0000256" key="1">
    <source>
        <dbReference type="SAM" id="MobiDB-lite"/>
    </source>
</evidence>
<dbReference type="Proteomes" id="UP000076959">
    <property type="component" value="Unassembled WGS sequence"/>
</dbReference>
<dbReference type="AlphaFoldDB" id="A0A176Y9G0"/>
<dbReference type="Pfam" id="PF07963">
    <property type="entry name" value="N_methyl"/>
    <property type="match status" value="1"/>
</dbReference>
<evidence type="ECO:0000256" key="2">
    <source>
        <dbReference type="SAM" id="Phobius"/>
    </source>
</evidence>
<dbReference type="InterPro" id="IPR012902">
    <property type="entry name" value="N_methyl_site"/>
</dbReference>
<keyword evidence="2" id="KW-0472">Membrane</keyword>
<accession>A0A176Y9G0</accession>